<dbReference type="OrthoDB" id="2363925at2"/>
<evidence type="ECO:0008006" key="3">
    <source>
        <dbReference type="Google" id="ProtNLM"/>
    </source>
</evidence>
<dbReference type="RefSeq" id="WP_080461854.1">
    <property type="nucleotide sequence ID" value="NZ_BMNJ01000002.1"/>
</dbReference>
<keyword evidence="2" id="KW-1185">Reference proteome</keyword>
<dbReference type="AlphaFoldDB" id="A0A8H9H7X8"/>
<dbReference type="InterPro" id="IPR007061">
    <property type="entry name" value="MST-like"/>
</dbReference>
<accession>A0A8H9H7X8</accession>
<reference evidence="1" key="2">
    <citation type="submission" date="2020-09" db="EMBL/GenBank/DDBJ databases">
        <authorList>
            <person name="Sun Q."/>
            <person name="Zhou Y."/>
        </authorList>
    </citation>
    <scope>NUCLEOTIDE SEQUENCE</scope>
    <source>
        <strain evidence="1">CGMCC 4.7372</strain>
    </source>
</reference>
<dbReference type="SUPFAM" id="SSF109854">
    <property type="entry name" value="DinB/YfiT-like putative metalloenzymes"/>
    <property type="match status" value="1"/>
</dbReference>
<name>A0A8H9H7X8_9ACTO</name>
<dbReference type="Gene3D" id="1.20.120.450">
    <property type="entry name" value="dinb family like domain"/>
    <property type="match status" value="1"/>
</dbReference>
<reference evidence="1" key="1">
    <citation type="journal article" date="2014" name="Int. J. Syst. Evol. Microbiol.">
        <title>Complete genome sequence of Corynebacterium casei LMG S-19264T (=DSM 44701T), isolated from a smear-ripened cheese.</title>
        <authorList>
            <consortium name="US DOE Joint Genome Institute (JGI-PGF)"/>
            <person name="Walter F."/>
            <person name="Albersmeier A."/>
            <person name="Kalinowski J."/>
            <person name="Ruckert C."/>
        </authorList>
    </citation>
    <scope>NUCLEOTIDE SEQUENCE</scope>
    <source>
        <strain evidence="1">CGMCC 4.7372</strain>
    </source>
</reference>
<dbReference type="InterPro" id="IPR034660">
    <property type="entry name" value="DinB/YfiT-like"/>
</dbReference>
<gene>
    <name evidence="1" type="ORF">GCM10011612_07620</name>
</gene>
<dbReference type="Proteomes" id="UP000614239">
    <property type="component" value="Unassembled WGS sequence"/>
</dbReference>
<comment type="caution">
    <text evidence="1">The sequence shown here is derived from an EMBL/GenBank/DDBJ whole genome shotgun (WGS) entry which is preliminary data.</text>
</comment>
<dbReference type="Pfam" id="PF04978">
    <property type="entry name" value="MST"/>
    <property type="match status" value="1"/>
</dbReference>
<sequence length="192" mass="20971">MSGADQAETRGSQEEREARALRSLLIDALGRSRERLDRALEGVSAEQANARPVNDLAPRIDSLTWLAWHTARAIDLQIAPLAGREPEWTSGGHAARFALPLPEDTEDWRHAPEESARVTVPDLSVLTDYLDAVYTTATAFLESLDSARLGDVIDEAWEPPVTLGVRLVSIIDDASQHSGQAIYARRLLGLPG</sequence>
<evidence type="ECO:0000313" key="1">
    <source>
        <dbReference type="EMBL" id="GGO96725.1"/>
    </source>
</evidence>
<dbReference type="EMBL" id="BMNJ01000002">
    <property type="protein sequence ID" value="GGO96725.1"/>
    <property type="molecule type" value="Genomic_DNA"/>
</dbReference>
<evidence type="ECO:0000313" key="2">
    <source>
        <dbReference type="Proteomes" id="UP000614239"/>
    </source>
</evidence>
<proteinExistence type="predicted"/>
<protein>
    <recommendedName>
        <fullName evidence="3">DUF664 domain-containing protein</fullName>
    </recommendedName>
</protein>
<organism evidence="1 2">
    <name type="scientific">Actinomyces gaoshouyii</name>
    <dbReference type="NCBI Taxonomy" id="1960083"/>
    <lineage>
        <taxon>Bacteria</taxon>
        <taxon>Bacillati</taxon>
        <taxon>Actinomycetota</taxon>
        <taxon>Actinomycetes</taxon>
        <taxon>Actinomycetales</taxon>
        <taxon>Actinomycetaceae</taxon>
        <taxon>Actinomyces</taxon>
    </lineage>
</organism>